<dbReference type="PANTHER" id="PTHR43289:SF34">
    <property type="entry name" value="SERINE_THREONINE-PROTEIN KINASE YBDM-RELATED"/>
    <property type="match status" value="1"/>
</dbReference>
<reference evidence="9 10" key="1">
    <citation type="submission" date="2019-02" db="EMBL/GenBank/DDBJ databases">
        <title>Deep-cultivation of Planctomycetes and their phenomic and genomic characterization uncovers novel biology.</title>
        <authorList>
            <person name="Wiegand S."/>
            <person name="Jogler M."/>
            <person name="Boedeker C."/>
            <person name="Pinto D."/>
            <person name="Vollmers J."/>
            <person name="Rivas-Marin E."/>
            <person name="Kohn T."/>
            <person name="Peeters S.H."/>
            <person name="Heuer A."/>
            <person name="Rast P."/>
            <person name="Oberbeckmann S."/>
            <person name="Bunk B."/>
            <person name="Jeske O."/>
            <person name="Meyerdierks A."/>
            <person name="Storesund J.E."/>
            <person name="Kallscheuer N."/>
            <person name="Luecker S."/>
            <person name="Lage O.M."/>
            <person name="Pohl T."/>
            <person name="Merkel B.J."/>
            <person name="Hornburger P."/>
            <person name="Mueller R.-W."/>
            <person name="Bruemmer F."/>
            <person name="Labrenz M."/>
            <person name="Spormann A.M."/>
            <person name="Op den Camp H."/>
            <person name="Overmann J."/>
            <person name="Amann R."/>
            <person name="Jetten M.S.M."/>
            <person name="Mascher T."/>
            <person name="Medema M.H."/>
            <person name="Devos D.P."/>
            <person name="Kaster A.-K."/>
            <person name="Ovreas L."/>
            <person name="Rohde M."/>
            <person name="Galperin M.Y."/>
            <person name="Jogler C."/>
        </authorList>
    </citation>
    <scope>NUCLEOTIDE SEQUENCE [LARGE SCALE GENOMIC DNA]</scope>
    <source>
        <strain evidence="9 10">Mal52</strain>
    </source>
</reference>
<dbReference type="CDD" id="cd14014">
    <property type="entry name" value="STKc_PknB_like"/>
    <property type="match status" value="1"/>
</dbReference>
<organism evidence="9 10">
    <name type="scientific">Symmachiella dynata</name>
    <dbReference type="NCBI Taxonomy" id="2527995"/>
    <lineage>
        <taxon>Bacteria</taxon>
        <taxon>Pseudomonadati</taxon>
        <taxon>Planctomycetota</taxon>
        <taxon>Planctomycetia</taxon>
        <taxon>Planctomycetales</taxon>
        <taxon>Planctomycetaceae</taxon>
        <taxon>Symmachiella</taxon>
    </lineage>
</organism>
<evidence type="ECO:0000256" key="7">
    <source>
        <dbReference type="SAM" id="Phobius"/>
    </source>
</evidence>
<feature type="binding site" evidence="5">
    <location>
        <position position="211"/>
    </location>
    <ligand>
        <name>ATP</name>
        <dbReference type="ChEBI" id="CHEBI:30616"/>
    </ligand>
</feature>
<evidence type="ECO:0000313" key="10">
    <source>
        <dbReference type="Proteomes" id="UP000319383"/>
    </source>
</evidence>
<dbReference type="Pfam" id="PF00069">
    <property type="entry name" value="Pkinase"/>
    <property type="match status" value="1"/>
</dbReference>
<keyword evidence="10" id="KW-1185">Reference proteome</keyword>
<evidence type="ECO:0000259" key="8">
    <source>
        <dbReference type="PROSITE" id="PS50011"/>
    </source>
</evidence>
<dbReference type="GO" id="GO:0005524">
    <property type="term" value="F:ATP binding"/>
    <property type="evidence" value="ECO:0007669"/>
    <property type="project" value="UniProtKB-UniRule"/>
</dbReference>
<keyword evidence="3 9" id="KW-0418">Kinase</keyword>
<feature type="transmembrane region" description="Helical" evidence="7">
    <location>
        <begin position="558"/>
        <end position="579"/>
    </location>
</feature>
<dbReference type="InterPro" id="IPR017441">
    <property type="entry name" value="Protein_kinase_ATP_BS"/>
</dbReference>
<dbReference type="Proteomes" id="UP000319383">
    <property type="component" value="Chromosome"/>
</dbReference>
<name>A0A517ZKT8_9PLAN</name>
<dbReference type="PROSITE" id="PS50011">
    <property type="entry name" value="PROTEIN_KINASE_DOM"/>
    <property type="match status" value="1"/>
</dbReference>
<dbReference type="KEGG" id="sdyn:Mal52_15840"/>
<dbReference type="Gene3D" id="1.10.510.10">
    <property type="entry name" value="Transferase(Phosphotransferase) domain 1"/>
    <property type="match status" value="2"/>
</dbReference>
<feature type="compositionally biased region" description="Pro residues" evidence="6">
    <location>
        <begin position="1"/>
        <end position="10"/>
    </location>
</feature>
<feature type="transmembrane region" description="Helical" evidence="7">
    <location>
        <begin position="727"/>
        <end position="747"/>
    </location>
</feature>
<protein>
    <submittedName>
        <fullName evidence="9">Serine/threonine-protein kinase PknB</fullName>
        <ecNumber evidence="9">2.7.11.1</ecNumber>
    </submittedName>
</protein>
<dbReference type="EMBL" id="CP036276">
    <property type="protein sequence ID" value="QDU43112.1"/>
    <property type="molecule type" value="Genomic_DNA"/>
</dbReference>
<dbReference type="RefSeq" id="WP_197534732.1">
    <property type="nucleotide sequence ID" value="NZ_CP036276.1"/>
</dbReference>
<dbReference type="AlphaFoldDB" id="A0A517ZKT8"/>
<evidence type="ECO:0000256" key="5">
    <source>
        <dbReference type="PROSITE-ProRule" id="PRU10141"/>
    </source>
</evidence>
<feature type="transmembrane region" description="Helical" evidence="7">
    <location>
        <begin position="702"/>
        <end position="721"/>
    </location>
</feature>
<dbReference type="InterPro" id="IPR008271">
    <property type="entry name" value="Ser/Thr_kinase_AS"/>
</dbReference>
<dbReference type="GO" id="GO:0004674">
    <property type="term" value="F:protein serine/threonine kinase activity"/>
    <property type="evidence" value="ECO:0007669"/>
    <property type="project" value="UniProtKB-EC"/>
</dbReference>
<dbReference type="InterPro" id="IPR011009">
    <property type="entry name" value="Kinase-like_dom_sf"/>
</dbReference>
<evidence type="ECO:0000256" key="6">
    <source>
        <dbReference type="SAM" id="MobiDB-lite"/>
    </source>
</evidence>
<dbReference type="InterPro" id="IPR000719">
    <property type="entry name" value="Prot_kinase_dom"/>
</dbReference>
<keyword evidence="2 5" id="KW-0547">Nucleotide-binding</keyword>
<feature type="domain" description="Protein kinase" evidence="8">
    <location>
        <begin position="182"/>
        <end position="494"/>
    </location>
</feature>
<evidence type="ECO:0000256" key="3">
    <source>
        <dbReference type="ARBA" id="ARBA00022777"/>
    </source>
</evidence>
<evidence type="ECO:0000256" key="2">
    <source>
        <dbReference type="ARBA" id="ARBA00022741"/>
    </source>
</evidence>
<feature type="region of interest" description="Disordered" evidence="6">
    <location>
        <begin position="1"/>
        <end position="20"/>
    </location>
</feature>
<dbReference type="PROSITE" id="PS00108">
    <property type="entry name" value="PROTEIN_KINASE_ST"/>
    <property type="match status" value="1"/>
</dbReference>
<keyword evidence="7" id="KW-1133">Transmembrane helix</keyword>
<keyword evidence="7" id="KW-0472">Membrane</keyword>
<dbReference type="PROSITE" id="PS00107">
    <property type="entry name" value="PROTEIN_KINASE_ATP"/>
    <property type="match status" value="1"/>
</dbReference>
<dbReference type="EC" id="2.7.11.1" evidence="9"/>
<feature type="transmembrane region" description="Helical" evidence="7">
    <location>
        <begin position="648"/>
        <end position="672"/>
    </location>
</feature>
<feature type="transmembrane region" description="Helical" evidence="7">
    <location>
        <begin position="612"/>
        <end position="636"/>
    </location>
</feature>
<dbReference type="SUPFAM" id="SSF56112">
    <property type="entry name" value="Protein kinase-like (PK-like)"/>
    <property type="match status" value="1"/>
</dbReference>
<proteinExistence type="predicted"/>
<dbReference type="PANTHER" id="PTHR43289">
    <property type="entry name" value="MITOGEN-ACTIVATED PROTEIN KINASE KINASE KINASE 20-RELATED"/>
    <property type="match status" value="1"/>
</dbReference>
<evidence type="ECO:0000256" key="1">
    <source>
        <dbReference type="ARBA" id="ARBA00022679"/>
    </source>
</evidence>
<evidence type="ECO:0000313" key="9">
    <source>
        <dbReference type="EMBL" id="QDU43112.1"/>
    </source>
</evidence>
<keyword evidence="4 5" id="KW-0067">ATP-binding</keyword>
<keyword evidence="7" id="KW-0812">Transmembrane</keyword>
<accession>A0A517ZKT8</accession>
<evidence type="ECO:0000256" key="4">
    <source>
        <dbReference type="ARBA" id="ARBA00022840"/>
    </source>
</evidence>
<sequence>MDSPSSPSPNEPIDSATDVENNTEVEANTNTGSEAWTLLAGHVEGFVAAWDGENAPPSISDFLPDTAGPLRRLALLEAIKIDLEYRWLHHSLPRKVEEYLTEFPDLSDEGFPCDLVYEEFHIRKQAGEDVDPQEYFERFPQQVELIGRHLGIDTPYTPTALFQPKAADKLLEIQAGDRLEDFDLLATLGKGAFATVFLARQISMHRMVALKISADQGAEPQTLAQFDHENIVRVYDQRALPDAGLRLLYMQCVRGGTLHPVVNHVQETPAEKRTGRLLLKAVDRALDDHGEAAPAESSLRKRLAGMRWPEVICWIGSRLADALDYAHRRGVLHRDIKPANVLLTGEGAPKLADFNVSFSSAVSDVTPAAYFGGSLPYMSPEQLEAFHPGHVREAASLDERSDIYSLGVVLWELLTGYRPFRDGHLEEGWTATLDQMIDRRRAGVGEEALKTLPSKIPHGLKTVLLSCLAADPQARPQSGHELAQQLELCLQPRLQDILNPPERGWQRWVLAYPMVALILAAFVPNLLAARFNFVVNNVDIMPLIEAASPLARPTFEKLVMWINGIAFPLGLGLTGYLAFPVFKTIRERGRGVKHSVEQLAQMRNRSLELGHYAACIGILLWTIAGIAYPICFRIVVGSNMPLRVYPHFIASLSISGLIAASYPFLVVTFFTIRAYYPALLTLDQLPRQNFERLSRLGRRTRIYFVLSVLIIFVSILILVAIDTKAKFAVSLLCVAGIVGSYLAFLLYRAIQGDLAVLSIPAIQSGESGDIHSESVEALASGTWNP</sequence>
<gene>
    <name evidence="9" type="primary">pknB_4</name>
    <name evidence="9" type="ORF">Mal52_15840</name>
</gene>
<keyword evidence="1 9" id="KW-0808">Transferase</keyword>
<dbReference type="SMART" id="SM00220">
    <property type="entry name" value="S_TKc"/>
    <property type="match status" value="1"/>
</dbReference>